<dbReference type="EMBL" id="LLXJ01004097">
    <property type="protein sequence ID" value="PKB96178.1"/>
    <property type="molecule type" value="Genomic_DNA"/>
</dbReference>
<name>A0A2N0NNM9_9GLOM</name>
<dbReference type="Proteomes" id="UP000232722">
    <property type="component" value="Unassembled WGS sequence"/>
</dbReference>
<comment type="caution">
    <text evidence="3">The sequence shown here is derived from an EMBL/GenBank/DDBJ whole genome shotgun (WGS) entry which is preliminary data.</text>
</comment>
<dbReference type="VEuPathDB" id="FungiDB:RhiirA1_476531"/>
<reference evidence="3 4" key="2">
    <citation type="submission" date="2017-09" db="EMBL/GenBank/DDBJ databases">
        <title>Extensive intraspecific genome diversity in a model arbuscular mycorrhizal fungus.</title>
        <authorList>
            <person name="Chen E.C."/>
            <person name="Morin E."/>
            <person name="Beaudet D."/>
            <person name="Noel J."/>
            <person name="Ndikumana S."/>
            <person name="Charron P."/>
            <person name="St-Onge C."/>
            <person name="Giorgi J."/>
            <person name="Grigoriev I.V."/>
            <person name="Roux C."/>
            <person name="Martin F.M."/>
            <person name="Corradi N."/>
        </authorList>
    </citation>
    <scope>NUCLEOTIDE SEQUENCE [LARGE SCALE GENOMIC DNA]</scope>
    <source>
        <strain evidence="3 4">A5</strain>
    </source>
</reference>
<accession>A0A2N0NNM9</accession>
<gene>
    <name evidence="3" type="ORF">RhiirA5_435308</name>
</gene>
<feature type="domain" description="DUF8211" evidence="2">
    <location>
        <begin position="5"/>
        <end position="59"/>
    </location>
</feature>
<organism evidence="3 4">
    <name type="scientific">Rhizophagus irregularis</name>
    <dbReference type="NCBI Taxonomy" id="588596"/>
    <lineage>
        <taxon>Eukaryota</taxon>
        <taxon>Fungi</taxon>
        <taxon>Fungi incertae sedis</taxon>
        <taxon>Mucoromycota</taxon>
        <taxon>Glomeromycotina</taxon>
        <taxon>Glomeromycetes</taxon>
        <taxon>Glomerales</taxon>
        <taxon>Glomeraceae</taxon>
        <taxon>Rhizophagus</taxon>
    </lineage>
</organism>
<proteinExistence type="predicted"/>
<evidence type="ECO:0000259" key="2">
    <source>
        <dbReference type="Pfam" id="PF26638"/>
    </source>
</evidence>
<evidence type="ECO:0000313" key="3">
    <source>
        <dbReference type="EMBL" id="PKB96178.1"/>
    </source>
</evidence>
<feature type="region of interest" description="Disordered" evidence="1">
    <location>
        <begin position="200"/>
        <end position="221"/>
    </location>
</feature>
<protein>
    <recommendedName>
        <fullName evidence="2">DUF8211 domain-containing protein</fullName>
    </recommendedName>
</protein>
<dbReference type="InterPro" id="IPR058524">
    <property type="entry name" value="DUF8211"/>
</dbReference>
<evidence type="ECO:0000256" key="1">
    <source>
        <dbReference type="SAM" id="MobiDB-lite"/>
    </source>
</evidence>
<evidence type="ECO:0000313" key="4">
    <source>
        <dbReference type="Proteomes" id="UP000232722"/>
    </source>
</evidence>
<dbReference type="Pfam" id="PF26638">
    <property type="entry name" value="DUF8211"/>
    <property type="match status" value="1"/>
</dbReference>
<sequence>MKKGRFFNFNLQNSDNPNVRKRQQARFERKCRQVFHKSDLTADASLEDKLLASKRKANIIKSPTDDNNSTPVVNTSVAFADPSGSSSSNTTSKDGQFPLHLIPFIPDEPIYKGGLTYSKLSKKDKKNLQPLKVEPIYKDGKLHSSLSHNEKKTLRPLQDKWFNGKTTTEIALYRDNLTIALTHYQNVCYDYHTYLRRQHSPIASSSLPPTKGKKKQKGRATDPDFNIKQLQILEETMDESGLHLALTVRHNKLYEPEYVTHQAPRQLKRSATRNFNLDLHYNLHMRKRFHHFTEDSALVTNFCSN</sequence>
<reference evidence="3 4" key="1">
    <citation type="submission" date="2016-04" db="EMBL/GenBank/DDBJ databases">
        <title>Genome analyses suggest a sexual origin of heterokaryosis in a supposedly ancient asexual fungus.</title>
        <authorList>
            <person name="Ropars J."/>
            <person name="Sedzielewska K."/>
            <person name="Noel J."/>
            <person name="Charron P."/>
            <person name="Farinelli L."/>
            <person name="Marton T."/>
            <person name="Kruger M."/>
            <person name="Pelin A."/>
            <person name="Brachmann A."/>
            <person name="Corradi N."/>
        </authorList>
    </citation>
    <scope>NUCLEOTIDE SEQUENCE [LARGE SCALE GENOMIC DNA]</scope>
    <source>
        <strain evidence="3 4">A5</strain>
    </source>
</reference>
<dbReference type="AlphaFoldDB" id="A0A2N0NNM9"/>